<keyword evidence="1" id="KW-1133">Transmembrane helix</keyword>
<dbReference type="Pfam" id="PF06772">
    <property type="entry name" value="LtrA"/>
    <property type="match status" value="1"/>
</dbReference>
<protein>
    <recommendedName>
        <fullName evidence="4">Transmembrane protein</fullName>
    </recommendedName>
</protein>
<keyword evidence="3" id="KW-1185">Reference proteome</keyword>
<dbReference type="InterPro" id="IPR010640">
    <property type="entry name" value="Low_temperature_requirement_A"/>
</dbReference>
<comment type="caution">
    <text evidence="2">The sequence shown here is derived from an EMBL/GenBank/DDBJ whole genome shotgun (WGS) entry which is preliminary data.</text>
</comment>
<evidence type="ECO:0000313" key="3">
    <source>
        <dbReference type="Proteomes" id="UP000243579"/>
    </source>
</evidence>
<dbReference type="PANTHER" id="PTHR36840:SF1">
    <property type="entry name" value="BLL5714 PROTEIN"/>
    <property type="match status" value="1"/>
</dbReference>
<sequence>MLRTFRSRPTLSANQHGDYEEKVAQWFELFLDLLFVGACASVAASLEEDLTWAGVGDFVFNFTQYMAGWLLYTNFVSRFDEPSFYHCGFLFVLLGGFGGIVLGGSPGVAFTTGLLLVRVSIMAMYVNIYVRLPETRQQVWLDLLLLLCAIIALSVALSVEHPRIWYGAVLAIEIPLRGVWMVKQWLFSNGIRIYVNIDHANERATNLVLVALGEAVLAATQNYADAKVVTPRFSLCMLLSLLLSFGMAMFYNTTQPPRHFHALKRSAWTAFFFYMVHFVLWPSLVALGVGTQFIKHTVLHSGHLNKDEVWVLLGSLALGMLCVLWLRVLHYGGRQPTAGTLLVCGA</sequence>
<feature type="transmembrane region" description="Helical" evidence="1">
    <location>
        <begin position="139"/>
        <end position="158"/>
    </location>
</feature>
<reference evidence="2 3" key="1">
    <citation type="journal article" date="2014" name="Genome Biol. Evol.">
        <title>The secreted proteins of Achlya hypogyna and Thraustotheca clavata identify the ancestral oomycete secretome and reveal gene acquisitions by horizontal gene transfer.</title>
        <authorList>
            <person name="Misner I."/>
            <person name="Blouin N."/>
            <person name="Leonard G."/>
            <person name="Richards T.A."/>
            <person name="Lane C.E."/>
        </authorList>
    </citation>
    <scope>NUCLEOTIDE SEQUENCE [LARGE SCALE GENOMIC DNA]</scope>
    <source>
        <strain evidence="2 3">ATCC 48635</strain>
    </source>
</reference>
<accession>A0A1V9ZND1</accession>
<feature type="transmembrane region" description="Helical" evidence="1">
    <location>
        <begin position="309"/>
        <end position="326"/>
    </location>
</feature>
<feature type="transmembrane region" description="Helical" evidence="1">
    <location>
        <begin position="232"/>
        <end position="251"/>
    </location>
</feature>
<proteinExistence type="predicted"/>
<dbReference type="PANTHER" id="PTHR36840">
    <property type="entry name" value="BLL5714 PROTEIN"/>
    <property type="match status" value="1"/>
</dbReference>
<organism evidence="2 3">
    <name type="scientific">Achlya hypogyna</name>
    <name type="common">Oomycete</name>
    <name type="synonym">Protoachlya hypogyna</name>
    <dbReference type="NCBI Taxonomy" id="1202772"/>
    <lineage>
        <taxon>Eukaryota</taxon>
        <taxon>Sar</taxon>
        <taxon>Stramenopiles</taxon>
        <taxon>Oomycota</taxon>
        <taxon>Saprolegniomycetes</taxon>
        <taxon>Saprolegniales</taxon>
        <taxon>Achlyaceae</taxon>
        <taxon>Achlya</taxon>
    </lineage>
</organism>
<dbReference type="EMBL" id="JNBR01000058">
    <property type="protein sequence ID" value="OQR99486.1"/>
    <property type="molecule type" value="Genomic_DNA"/>
</dbReference>
<name>A0A1V9ZND1_ACHHY</name>
<evidence type="ECO:0000313" key="2">
    <source>
        <dbReference type="EMBL" id="OQR99486.1"/>
    </source>
</evidence>
<evidence type="ECO:0000256" key="1">
    <source>
        <dbReference type="SAM" id="Phobius"/>
    </source>
</evidence>
<dbReference type="AlphaFoldDB" id="A0A1V9ZND1"/>
<feature type="transmembrane region" description="Helical" evidence="1">
    <location>
        <begin position="108"/>
        <end position="127"/>
    </location>
</feature>
<keyword evidence="1" id="KW-0812">Transmembrane</keyword>
<dbReference type="Proteomes" id="UP000243579">
    <property type="component" value="Unassembled WGS sequence"/>
</dbReference>
<feature type="transmembrane region" description="Helical" evidence="1">
    <location>
        <begin position="84"/>
        <end position="102"/>
    </location>
</feature>
<gene>
    <name evidence="2" type="ORF">ACHHYP_06009</name>
</gene>
<keyword evidence="1" id="KW-0472">Membrane</keyword>
<feature type="transmembrane region" description="Helical" evidence="1">
    <location>
        <begin position="271"/>
        <end position="289"/>
    </location>
</feature>
<evidence type="ECO:0008006" key="4">
    <source>
        <dbReference type="Google" id="ProtNLM"/>
    </source>
</evidence>
<dbReference type="OrthoDB" id="191995at2759"/>